<evidence type="ECO:0000256" key="2">
    <source>
        <dbReference type="ARBA" id="ARBA00008657"/>
    </source>
</evidence>
<dbReference type="RefSeq" id="WP_284101639.1">
    <property type="nucleotide sequence ID" value="NZ_JARRAF010000018.1"/>
</dbReference>
<dbReference type="InterPro" id="IPR007476">
    <property type="entry name" value="RdgC"/>
</dbReference>
<evidence type="ECO:0000256" key="3">
    <source>
        <dbReference type="ARBA" id="ARBA00022296"/>
    </source>
</evidence>
<feature type="non-terminal residue" evidence="6">
    <location>
        <position position="209"/>
    </location>
</feature>
<dbReference type="EMBL" id="JARRAF010000018">
    <property type="protein sequence ID" value="MDK2125327.1"/>
    <property type="molecule type" value="Genomic_DNA"/>
</dbReference>
<comment type="subcellular location">
    <subcellularLocation>
        <location evidence="1">Cytoplasm</location>
        <location evidence="1">Nucleoid</location>
    </subcellularLocation>
</comment>
<gene>
    <name evidence="6" type="ORF">PZA18_14820</name>
</gene>
<evidence type="ECO:0000313" key="6">
    <source>
        <dbReference type="EMBL" id="MDK2125327.1"/>
    </source>
</evidence>
<proteinExistence type="inferred from homology"/>
<dbReference type="NCBIfam" id="NF001464">
    <property type="entry name" value="PRK00321.1-5"/>
    <property type="match status" value="1"/>
</dbReference>
<protein>
    <recommendedName>
        <fullName evidence="3">Recombination-associated protein RdgC</fullName>
    </recommendedName>
</protein>
<dbReference type="PANTHER" id="PTHR38103">
    <property type="entry name" value="RECOMBINATION-ASSOCIATED PROTEIN RDGC"/>
    <property type="match status" value="1"/>
</dbReference>
<keyword evidence="7" id="KW-1185">Reference proteome</keyword>
<keyword evidence="4" id="KW-0963">Cytoplasm</keyword>
<keyword evidence="5" id="KW-0233">DNA recombination</keyword>
<evidence type="ECO:0000256" key="4">
    <source>
        <dbReference type="ARBA" id="ARBA00022490"/>
    </source>
</evidence>
<accession>A0ABT7DZ37</accession>
<reference evidence="6" key="1">
    <citation type="submission" date="2023-03" db="EMBL/GenBank/DDBJ databases">
        <title>Chitinimonas shenzhenensis gen. nov., sp. nov., a novel member of family Burkholderiaceae isolated from activated sludge collected in Shen Zhen, China.</title>
        <authorList>
            <person name="Wang X."/>
        </authorList>
    </citation>
    <scope>NUCLEOTIDE SEQUENCE</scope>
    <source>
        <strain evidence="6">DQS-5</strain>
    </source>
</reference>
<dbReference type="Pfam" id="PF04381">
    <property type="entry name" value="RdgC"/>
    <property type="match status" value="1"/>
</dbReference>
<name>A0ABT7DZ37_9NEIS</name>
<dbReference type="PANTHER" id="PTHR38103:SF1">
    <property type="entry name" value="RECOMBINATION-ASSOCIATED PROTEIN RDGC"/>
    <property type="match status" value="1"/>
</dbReference>
<organism evidence="6 7">
    <name type="scientific">Parachitinimonas caeni</name>
    <dbReference type="NCBI Taxonomy" id="3031301"/>
    <lineage>
        <taxon>Bacteria</taxon>
        <taxon>Pseudomonadati</taxon>
        <taxon>Pseudomonadota</taxon>
        <taxon>Betaproteobacteria</taxon>
        <taxon>Neisseriales</taxon>
        <taxon>Chitinibacteraceae</taxon>
        <taxon>Parachitinimonas</taxon>
    </lineage>
</organism>
<comment type="similarity">
    <text evidence="2">Belongs to the RdgC family.</text>
</comment>
<comment type="caution">
    <text evidence="6">The sequence shown here is derived from an EMBL/GenBank/DDBJ whole genome shotgun (WGS) entry which is preliminary data.</text>
</comment>
<evidence type="ECO:0000256" key="1">
    <source>
        <dbReference type="ARBA" id="ARBA00004453"/>
    </source>
</evidence>
<sequence length="209" mass="23470">MWFKNLQPYRLTETLELDLDKLNAAMAKQAFVPIGKSDLVSEGWTAPAPHAPDLLAYRNAGAVLIALKTEEKILPASVVKQVADDRAAEIEEREFRKIGKKERKEIRERVAEELLPRAFSRSRVTRALVEPQTGWVWVDTSSASRAETLLSLLREALEHLPSRLLHTQQSPVTVMTNWLENGADEGFTLDADCELKAPGDEGAVIRCRR</sequence>
<dbReference type="Proteomes" id="UP001172778">
    <property type="component" value="Unassembled WGS sequence"/>
</dbReference>
<evidence type="ECO:0000256" key="5">
    <source>
        <dbReference type="ARBA" id="ARBA00023172"/>
    </source>
</evidence>
<evidence type="ECO:0000313" key="7">
    <source>
        <dbReference type="Proteomes" id="UP001172778"/>
    </source>
</evidence>